<keyword evidence="2" id="KW-1185">Reference proteome</keyword>
<dbReference type="AlphaFoldDB" id="A0A4S2JN81"/>
<reference evidence="1 2" key="1">
    <citation type="journal article" date="2019" name="Philos. Trans. R. Soc. Lond., B, Biol. Sci.">
        <title>Ant behaviour and brain gene expression of defending hosts depend on the ecological success of the intruding social parasite.</title>
        <authorList>
            <person name="Kaur R."/>
            <person name="Stoldt M."/>
            <person name="Jongepier E."/>
            <person name="Feldmeyer B."/>
            <person name="Menzel F."/>
            <person name="Bornberg-Bauer E."/>
            <person name="Foitzik S."/>
        </authorList>
    </citation>
    <scope>NUCLEOTIDE SEQUENCE [LARGE SCALE GENOMIC DNA]</scope>
    <source>
        <tissue evidence="1">Whole body</tissue>
    </source>
</reference>
<accession>A0A4S2JN81</accession>
<organism evidence="1 2">
    <name type="scientific">Temnothorax longispinosus</name>
    <dbReference type="NCBI Taxonomy" id="300112"/>
    <lineage>
        <taxon>Eukaryota</taxon>
        <taxon>Metazoa</taxon>
        <taxon>Ecdysozoa</taxon>
        <taxon>Arthropoda</taxon>
        <taxon>Hexapoda</taxon>
        <taxon>Insecta</taxon>
        <taxon>Pterygota</taxon>
        <taxon>Neoptera</taxon>
        <taxon>Endopterygota</taxon>
        <taxon>Hymenoptera</taxon>
        <taxon>Apocrita</taxon>
        <taxon>Aculeata</taxon>
        <taxon>Formicoidea</taxon>
        <taxon>Formicidae</taxon>
        <taxon>Myrmicinae</taxon>
        <taxon>Temnothorax</taxon>
    </lineage>
</organism>
<evidence type="ECO:0000313" key="2">
    <source>
        <dbReference type="Proteomes" id="UP000310200"/>
    </source>
</evidence>
<sequence length="60" mass="7256">MLENDWHRSWRDEKKNPLSRYLFSTHVASIGRDLAVFFFYTQYVNELEFLNTCHLVTTKS</sequence>
<evidence type="ECO:0000313" key="1">
    <source>
        <dbReference type="EMBL" id="TGZ37350.1"/>
    </source>
</evidence>
<proteinExistence type="predicted"/>
<name>A0A4S2JN81_9HYME</name>
<dbReference type="Proteomes" id="UP000310200">
    <property type="component" value="Unassembled WGS sequence"/>
</dbReference>
<protein>
    <submittedName>
        <fullName evidence="1">Uncharacterized protein</fullName>
    </submittedName>
</protein>
<gene>
    <name evidence="1" type="ORF">DBV15_05674</name>
</gene>
<comment type="caution">
    <text evidence="1">The sequence shown here is derived from an EMBL/GenBank/DDBJ whole genome shotgun (WGS) entry which is preliminary data.</text>
</comment>
<dbReference type="EMBL" id="QBLH01003561">
    <property type="protein sequence ID" value="TGZ37350.1"/>
    <property type="molecule type" value="Genomic_DNA"/>
</dbReference>